<dbReference type="STRING" id="104259.A0A0F7TKF4"/>
<sequence>MGQSLSNLRRRRSARTLQGLAARPTPSSPPNLSRETLTNALQNVAAYIASKDQGITLIVVGGTINTMLLRSRPNTHDVDFFNDNLTPAEIKCLSKATKSAFKKNRTLGQEWLNNHTVLFIPLHIRRILTMEALDQHAIVFQASGLTILAAP</sequence>
<proteinExistence type="predicted"/>
<organism evidence="3 4">
    <name type="scientific">Penicillium brasilianum</name>
    <dbReference type="NCBI Taxonomy" id="104259"/>
    <lineage>
        <taxon>Eukaryota</taxon>
        <taxon>Fungi</taxon>
        <taxon>Dikarya</taxon>
        <taxon>Ascomycota</taxon>
        <taxon>Pezizomycotina</taxon>
        <taxon>Eurotiomycetes</taxon>
        <taxon>Eurotiomycetidae</taxon>
        <taxon>Eurotiales</taxon>
        <taxon>Aspergillaceae</taxon>
        <taxon>Penicillium</taxon>
    </lineage>
</organism>
<feature type="domain" description="DUF7582" evidence="2">
    <location>
        <begin position="35"/>
        <end position="149"/>
    </location>
</feature>
<dbReference type="AlphaFoldDB" id="A0A0F7TKF4"/>
<accession>A0A0F7TKF4</accession>
<evidence type="ECO:0000256" key="1">
    <source>
        <dbReference type="SAM" id="MobiDB-lite"/>
    </source>
</evidence>
<keyword evidence="4" id="KW-1185">Reference proteome</keyword>
<reference evidence="4" key="1">
    <citation type="journal article" date="2015" name="Genome Announc.">
        <title>Draft genome sequence of the fungus Penicillium brasilianum MG11.</title>
        <authorList>
            <person name="Horn F."/>
            <person name="Linde J."/>
            <person name="Mattern D.J."/>
            <person name="Walther G."/>
            <person name="Guthke R."/>
            <person name="Brakhage A.A."/>
            <person name="Valiante V."/>
        </authorList>
    </citation>
    <scope>NUCLEOTIDE SEQUENCE [LARGE SCALE GENOMIC DNA]</scope>
    <source>
        <strain evidence="4">MG11</strain>
    </source>
</reference>
<dbReference type="OrthoDB" id="3348320at2759"/>
<dbReference type="Pfam" id="PF24483">
    <property type="entry name" value="DUF7582"/>
    <property type="match status" value="1"/>
</dbReference>
<evidence type="ECO:0000313" key="3">
    <source>
        <dbReference type="EMBL" id="CEJ57059.1"/>
    </source>
</evidence>
<protein>
    <recommendedName>
        <fullName evidence="2">DUF7582 domain-containing protein</fullName>
    </recommendedName>
</protein>
<evidence type="ECO:0000313" key="4">
    <source>
        <dbReference type="Proteomes" id="UP000042958"/>
    </source>
</evidence>
<dbReference type="InterPro" id="IPR056004">
    <property type="entry name" value="DUF7582"/>
</dbReference>
<feature type="region of interest" description="Disordered" evidence="1">
    <location>
        <begin position="1"/>
        <end position="33"/>
    </location>
</feature>
<evidence type="ECO:0000259" key="2">
    <source>
        <dbReference type="Pfam" id="PF24483"/>
    </source>
</evidence>
<dbReference type="Proteomes" id="UP000042958">
    <property type="component" value="Unassembled WGS sequence"/>
</dbReference>
<name>A0A0F7TKF4_PENBI</name>
<dbReference type="EMBL" id="CDHK01000005">
    <property type="protein sequence ID" value="CEJ57059.1"/>
    <property type="molecule type" value="Genomic_DNA"/>
</dbReference>
<gene>
    <name evidence="3" type="ORF">PMG11_05767</name>
</gene>